<dbReference type="PANTHER" id="PTHR33387">
    <property type="entry name" value="RMLC-LIKE JELLY ROLL FOLD PROTEIN"/>
    <property type="match status" value="1"/>
</dbReference>
<evidence type="ECO:0000256" key="1">
    <source>
        <dbReference type="SAM" id="MobiDB-lite"/>
    </source>
</evidence>
<gene>
    <name evidence="3" type="ORF">LUZ63_020009</name>
</gene>
<dbReference type="OrthoDB" id="6614653at2759"/>
<dbReference type="Proteomes" id="UP001151287">
    <property type="component" value="Unassembled WGS sequence"/>
</dbReference>
<evidence type="ECO:0000313" key="4">
    <source>
        <dbReference type="Proteomes" id="UP001151287"/>
    </source>
</evidence>
<dbReference type="InterPro" id="IPR011051">
    <property type="entry name" value="RmlC_Cupin_sf"/>
</dbReference>
<accession>A0A9Q0C117</accession>
<feature type="region of interest" description="Disordered" evidence="1">
    <location>
        <begin position="1"/>
        <end position="27"/>
    </location>
</feature>
<dbReference type="SUPFAM" id="SSF51182">
    <property type="entry name" value="RmlC-like cupins"/>
    <property type="match status" value="1"/>
</dbReference>
<evidence type="ECO:0000313" key="3">
    <source>
        <dbReference type="EMBL" id="KAJ1684738.1"/>
    </source>
</evidence>
<dbReference type="PANTHER" id="PTHR33387:SF3">
    <property type="entry name" value="DUF985 DOMAIN-CONTAINING PROTEIN"/>
    <property type="match status" value="1"/>
</dbReference>
<keyword evidence="4" id="KW-1185">Reference proteome</keyword>
<protein>
    <recommendedName>
        <fullName evidence="2">DUF985 domain-containing protein</fullName>
    </recommendedName>
</protein>
<organism evidence="3 4">
    <name type="scientific">Rhynchospora breviuscula</name>
    <dbReference type="NCBI Taxonomy" id="2022672"/>
    <lineage>
        <taxon>Eukaryota</taxon>
        <taxon>Viridiplantae</taxon>
        <taxon>Streptophyta</taxon>
        <taxon>Embryophyta</taxon>
        <taxon>Tracheophyta</taxon>
        <taxon>Spermatophyta</taxon>
        <taxon>Magnoliopsida</taxon>
        <taxon>Liliopsida</taxon>
        <taxon>Poales</taxon>
        <taxon>Cyperaceae</taxon>
        <taxon>Cyperoideae</taxon>
        <taxon>Rhynchosporeae</taxon>
        <taxon>Rhynchospora</taxon>
    </lineage>
</organism>
<reference evidence="3" key="1">
    <citation type="journal article" date="2022" name="Cell">
        <title>Repeat-based holocentromeres influence genome architecture and karyotype evolution.</title>
        <authorList>
            <person name="Hofstatter P.G."/>
            <person name="Thangavel G."/>
            <person name="Lux T."/>
            <person name="Neumann P."/>
            <person name="Vondrak T."/>
            <person name="Novak P."/>
            <person name="Zhang M."/>
            <person name="Costa L."/>
            <person name="Castellani M."/>
            <person name="Scott A."/>
            <person name="Toegelov H."/>
            <person name="Fuchs J."/>
            <person name="Mata-Sucre Y."/>
            <person name="Dias Y."/>
            <person name="Vanzela A.L.L."/>
            <person name="Huettel B."/>
            <person name="Almeida C.C.S."/>
            <person name="Simkova H."/>
            <person name="Souza G."/>
            <person name="Pedrosa-Harand A."/>
            <person name="Macas J."/>
            <person name="Mayer K.F.X."/>
            <person name="Houben A."/>
            <person name="Marques A."/>
        </authorList>
    </citation>
    <scope>NUCLEOTIDE SEQUENCE</scope>
    <source>
        <strain evidence="3">RhyBre1mFocal</strain>
    </source>
</reference>
<dbReference type="InterPro" id="IPR039935">
    <property type="entry name" value="YML079W-like"/>
</dbReference>
<evidence type="ECO:0000259" key="2">
    <source>
        <dbReference type="Pfam" id="PF06172"/>
    </source>
</evidence>
<sequence length="275" mass="28617">MPAYAPQRHRLPLIRSRSSSSVGSASPSRVQLVALAEPGGRGDLDSVVGDGQAQAGQVAPAVEQHRARAALAVVAALLDGGRAEPLAQRVEQGGAGVDVDGALGAVDGERDGRGHAGRSGPHLFQVPRVRWFTPSLSEVSQTPRPDAAVRLDLRPHPEGGWYRRTWAAPSVTLPDGRVRPGATLIWFHLSAGKTSAWHRGASDEVWLARTGTVALELGGSGARPGPGASYVVGPEHEGQVVVPAGTWQRTVPGAADALVSCVVSPGFDFADFELA</sequence>
<feature type="compositionally biased region" description="Low complexity" evidence="1">
    <location>
        <begin position="15"/>
        <end position="27"/>
    </location>
</feature>
<proteinExistence type="predicted"/>
<dbReference type="AlphaFoldDB" id="A0A9Q0C117"/>
<dbReference type="InterPro" id="IPR014710">
    <property type="entry name" value="RmlC-like_jellyroll"/>
</dbReference>
<dbReference type="EMBL" id="JAMQYH010000009">
    <property type="protein sequence ID" value="KAJ1684738.1"/>
    <property type="molecule type" value="Genomic_DNA"/>
</dbReference>
<dbReference type="InterPro" id="IPR009327">
    <property type="entry name" value="Cupin_DUF985"/>
</dbReference>
<dbReference type="Gene3D" id="2.60.120.10">
    <property type="entry name" value="Jelly Rolls"/>
    <property type="match status" value="1"/>
</dbReference>
<dbReference type="CDD" id="cd06121">
    <property type="entry name" value="cupin_YML079wp"/>
    <property type="match status" value="1"/>
</dbReference>
<feature type="domain" description="DUF985" evidence="2">
    <location>
        <begin position="150"/>
        <end position="275"/>
    </location>
</feature>
<comment type="caution">
    <text evidence="3">The sequence shown here is derived from an EMBL/GenBank/DDBJ whole genome shotgun (WGS) entry which is preliminary data.</text>
</comment>
<dbReference type="Pfam" id="PF06172">
    <property type="entry name" value="Cupin_5"/>
    <property type="match status" value="1"/>
</dbReference>
<name>A0A9Q0C117_9POAL</name>